<dbReference type="InterPro" id="IPR000073">
    <property type="entry name" value="AB_hydrolase_1"/>
</dbReference>
<dbReference type="Pfam" id="PF08386">
    <property type="entry name" value="Abhydrolase_4"/>
    <property type="match status" value="1"/>
</dbReference>
<dbReference type="SUPFAM" id="SSF53474">
    <property type="entry name" value="alpha/beta-Hydrolases"/>
    <property type="match status" value="1"/>
</dbReference>
<dbReference type="InterPro" id="IPR029058">
    <property type="entry name" value="AB_hydrolase_fold"/>
</dbReference>
<dbReference type="PANTHER" id="PTHR43248">
    <property type="entry name" value="2-SUCCINYL-6-HYDROXY-2,4-CYCLOHEXADIENE-1-CARBOXYLATE SYNTHASE"/>
    <property type="match status" value="1"/>
</dbReference>
<dbReference type="InterPro" id="IPR051601">
    <property type="entry name" value="Serine_prot/Carboxylest_S33"/>
</dbReference>
<name>A0AAD5VR84_9AGAR</name>
<reference evidence="6" key="1">
    <citation type="submission" date="2022-07" db="EMBL/GenBank/DDBJ databases">
        <title>Genome Sequence of Leucocoprinus birnbaumii.</title>
        <authorList>
            <person name="Buettner E."/>
        </authorList>
    </citation>
    <scope>NUCLEOTIDE SEQUENCE</scope>
    <source>
        <strain evidence="6">VT141</strain>
    </source>
</reference>
<comment type="caution">
    <text evidence="6">The sequence shown here is derived from an EMBL/GenBank/DDBJ whole genome shotgun (WGS) entry which is preliminary data.</text>
</comment>
<dbReference type="Pfam" id="PF00561">
    <property type="entry name" value="Abhydrolase_1"/>
    <property type="match status" value="1"/>
</dbReference>
<feature type="chain" id="PRO_5042047452" evidence="3">
    <location>
        <begin position="29"/>
        <end position="599"/>
    </location>
</feature>
<evidence type="ECO:0000259" key="5">
    <source>
        <dbReference type="Pfam" id="PF08386"/>
    </source>
</evidence>
<dbReference type="InterPro" id="IPR013595">
    <property type="entry name" value="Pept_S33_TAP-like_C"/>
</dbReference>
<keyword evidence="2" id="KW-0378">Hydrolase</keyword>
<organism evidence="6 7">
    <name type="scientific">Leucocoprinus birnbaumii</name>
    <dbReference type="NCBI Taxonomy" id="56174"/>
    <lineage>
        <taxon>Eukaryota</taxon>
        <taxon>Fungi</taxon>
        <taxon>Dikarya</taxon>
        <taxon>Basidiomycota</taxon>
        <taxon>Agaricomycotina</taxon>
        <taxon>Agaricomycetes</taxon>
        <taxon>Agaricomycetidae</taxon>
        <taxon>Agaricales</taxon>
        <taxon>Agaricineae</taxon>
        <taxon>Agaricaceae</taxon>
        <taxon>Leucocoprinus</taxon>
    </lineage>
</organism>
<protein>
    <submittedName>
        <fullName evidence="6">Uncharacterized protein</fullName>
    </submittedName>
</protein>
<evidence type="ECO:0000259" key="4">
    <source>
        <dbReference type="Pfam" id="PF00561"/>
    </source>
</evidence>
<dbReference type="Proteomes" id="UP001213000">
    <property type="component" value="Unassembled WGS sequence"/>
</dbReference>
<dbReference type="GO" id="GO:0016787">
    <property type="term" value="F:hydrolase activity"/>
    <property type="evidence" value="ECO:0007669"/>
    <property type="project" value="UniProtKB-KW"/>
</dbReference>
<dbReference type="AlphaFoldDB" id="A0AAD5VR84"/>
<feature type="domain" description="Peptidase S33 tripeptidyl aminopeptidase-like C-terminal" evidence="5">
    <location>
        <begin position="450"/>
        <end position="549"/>
    </location>
</feature>
<evidence type="ECO:0000313" key="7">
    <source>
        <dbReference type="Proteomes" id="UP001213000"/>
    </source>
</evidence>
<proteinExistence type="inferred from homology"/>
<dbReference type="Gene3D" id="3.40.50.1820">
    <property type="entry name" value="alpha/beta hydrolase"/>
    <property type="match status" value="1"/>
</dbReference>
<sequence>MRRLRTLPSLVWATAFLCLTLLLVSQLAVNEDFRASAAGRAPNRTGKDFYWVDLKPSHDLVWHPCYKPLRRECARLLVPLNHLHHSDQSSGHAAIALIRIPSPLLSPAARPHPRYCGPILFNPGGPGGSGVDFLNSTGDLLAQIIGDEFDLYHFTIPVGRGERELWMRNPGLSVIRGGVADPFRDIEGEGGSSLESEWAHVITSNVLAGERGGKWLGNVNTEQTAYDMLSIVNAYGKDKLMYWGFSYGTVLGSTFASLFPDKVERIVLDGVVDADNYYATLWSNNLLDTDQTMNLFYETCHAAGSACPFWAPSPALIAANLTRIYKDVIAKPIPVRSSTSYGVLDFTRVRLSVFIALYSPWASWPTLAQALSELGGPKRDPEPMWRRHEIPTFRCACSGTCKDKDALEKELEGSIPDAQAAIKCTDGLDIPSDLASARRYFNDMSEESEWSAIWSSIRLSCSGWPKTRKGYQGPVGGNTSFPLLFIGNTADPVTPVAHARTMSKRFPSSRVLTQDSPGHCSINAPSVCTMAHVREYFLTGKLPPEGTVCPVDSSPFPDVELASGSEGNTEHVVGHSEDSMTAFIEDSVRLGSPLILREY</sequence>
<dbReference type="PANTHER" id="PTHR43248:SF25">
    <property type="entry name" value="AB HYDROLASE-1 DOMAIN-CONTAINING PROTEIN-RELATED"/>
    <property type="match status" value="1"/>
</dbReference>
<dbReference type="EMBL" id="JANIEX010000405">
    <property type="protein sequence ID" value="KAJ3567549.1"/>
    <property type="molecule type" value="Genomic_DNA"/>
</dbReference>
<comment type="similarity">
    <text evidence="1">Belongs to the peptidase S33 family.</text>
</comment>
<evidence type="ECO:0000256" key="1">
    <source>
        <dbReference type="ARBA" id="ARBA00010088"/>
    </source>
</evidence>
<keyword evidence="3" id="KW-0732">Signal</keyword>
<feature type="domain" description="AB hydrolase-1" evidence="4">
    <location>
        <begin position="200"/>
        <end position="296"/>
    </location>
</feature>
<gene>
    <name evidence="6" type="ORF">NP233_g6295</name>
</gene>
<evidence type="ECO:0000256" key="2">
    <source>
        <dbReference type="ARBA" id="ARBA00022801"/>
    </source>
</evidence>
<accession>A0AAD5VR84</accession>
<evidence type="ECO:0000313" key="6">
    <source>
        <dbReference type="EMBL" id="KAJ3567549.1"/>
    </source>
</evidence>
<evidence type="ECO:0000256" key="3">
    <source>
        <dbReference type="SAM" id="SignalP"/>
    </source>
</evidence>
<feature type="signal peptide" evidence="3">
    <location>
        <begin position="1"/>
        <end position="28"/>
    </location>
</feature>
<keyword evidence="7" id="KW-1185">Reference proteome</keyword>